<dbReference type="InterPro" id="IPR027417">
    <property type="entry name" value="P-loop_NTPase"/>
</dbReference>
<dbReference type="InterPro" id="IPR003439">
    <property type="entry name" value="ABC_transporter-like_ATP-bd"/>
</dbReference>
<dbReference type="InterPro" id="IPR050319">
    <property type="entry name" value="ABC_transp_ATP-bind"/>
</dbReference>
<evidence type="ECO:0000256" key="3">
    <source>
        <dbReference type="ARBA" id="ARBA00022741"/>
    </source>
</evidence>
<dbReference type="Pfam" id="PF00005">
    <property type="entry name" value="ABC_tran"/>
    <property type="match status" value="1"/>
</dbReference>
<keyword evidence="2" id="KW-0813">Transport</keyword>
<dbReference type="PROSITE" id="PS00211">
    <property type="entry name" value="ABC_TRANSPORTER_1"/>
    <property type="match status" value="1"/>
</dbReference>
<organism evidence="6 7">
    <name type="scientific">Arenivirga flava</name>
    <dbReference type="NCBI Taxonomy" id="1930060"/>
    <lineage>
        <taxon>Bacteria</taxon>
        <taxon>Bacillati</taxon>
        <taxon>Actinomycetota</taxon>
        <taxon>Actinomycetes</taxon>
        <taxon>Micrococcales</taxon>
        <taxon>Microbacteriaceae</taxon>
        <taxon>Arenivirga</taxon>
    </lineage>
</organism>
<evidence type="ECO:0000259" key="5">
    <source>
        <dbReference type="Pfam" id="PF00005"/>
    </source>
</evidence>
<keyword evidence="7" id="KW-1185">Reference proteome</keyword>
<keyword evidence="3" id="KW-0547">Nucleotide-binding</keyword>
<sequence length="135" mass="14683">MPRAGRAQRIRSLAADVSLDAALLERRPRELSGGQRQRLAIARALASEPDVLVADEPVSALDAAVRGTILDLLDRLRRERGLAVLVVTHDLEVVRRIADTVAVMRSGELVEQGPAARVLLEPRHAFTRELLAAAT</sequence>
<reference evidence="6 7" key="1">
    <citation type="journal article" date="2014" name="Int. J. Syst. Evol. Microbiol.">
        <title>Complete genome sequence of Corynebacterium casei LMG S-19264T (=DSM 44701T), isolated from a smear-ripened cheese.</title>
        <authorList>
            <consortium name="US DOE Joint Genome Institute (JGI-PGF)"/>
            <person name="Walter F."/>
            <person name="Albersmeier A."/>
            <person name="Kalinowski J."/>
            <person name="Ruckert C."/>
        </authorList>
    </citation>
    <scope>NUCLEOTIDE SEQUENCE [LARGE SCALE GENOMIC DNA]</scope>
    <source>
        <strain evidence="6 7">NBRC 112289</strain>
    </source>
</reference>
<evidence type="ECO:0000313" key="7">
    <source>
        <dbReference type="Proteomes" id="UP001157160"/>
    </source>
</evidence>
<evidence type="ECO:0000256" key="4">
    <source>
        <dbReference type="ARBA" id="ARBA00022840"/>
    </source>
</evidence>
<evidence type="ECO:0000313" key="6">
    <source>
        <dbReference type="EMBL" id="GMA29458.1"/>
    </source>
</evidence>
<dbReference type="GO" id="GO:0016887">
    <property type="term" value="F:ATP hydrolysis activity"/>
    <property type="evidence" value="ECO:0007669"/>
    <property type="project" value="InterPro"/>
</dbReference>
<gene>
    <name evidence="6" type="ORF">GCM10025874_27110</name>
</gene>
<dbReference type="PANTHER" id="PTHR43776:SF7">
    <property type="entry name" value="D,D-DIPEPTIDE TRANSPORT ATP-BINDING PROTEIN DDPF-RELATED"/>
    <property type="match status" value="1"/>
</dbReference>
<dbReference type="SUPFAM" id="SSF52540">
    <property type="entry name" value="P-loop containing nucleoside triphosphate hydrolases"/>
    <property type="match status" value="1"/>
</dbReference>
<protein>
    <recommendedName>
        <fullName evidence="5">ABC transporter domain-containing protein</fullName>
    </recommendedName>
</protein>
<dbReference type="Proteomes" id="UP001157160">
    <property type="component" value="Unassembled WGS sequence"/>
</dbReference>
<dbReference type="Gene3D" id="3.40.50.300">
    <property type="entry name" value="P-loop containing nucleotide triphosphate hydrolases"/>
    <property type="match status" value="1"/>
</dbReference>
<comment type="similarity">
    <text evidence="1">Belongs to the ABC transporter superfamily.</text>
</comment>
<dbReference type="EMBL" id="BSUL01000001">
    <property type="protein sequence ID" value="GMA29458.1"/>
    <property type="molecule type" value="Genomic_DNA"/>
</dbReference>
<name>A0AA37XC92_9MICO</name>
<evidence type="ECO:0000256" key="1">
    <source>
        <dbReference type="ARBA" id="ARBA00005417"/>
    </source>
</evidence>
<comment type="caution">
    <text evidence="6">The sequence shown here is derived from an EMBL/GenBank/DDBJ whole genome shotgun (WGS) entry which is preliminary data.</text>
</comment>
<dbReference type="PANTHER" id="PTHR43776">
    <property type="entry name" value="TRANSPORT ATP-BINDING PROTEIN"/>
    <property type="match status" value="1"/>
</dbReference>
<proteinExistence type="inferred from homology"/>
<dbReference type="InterPro" id="IPR017871">
    <property type="entry name" value="ABC_transporter-like_CS"/>
</dbReference>
<dbReference type="GO" id="GO:0005524">
    <property type="term" value="F:ATP binding"/>
    <property type="evidence" value="ECO:0007669"/>
    <property type="project" value="UniProtKB-KW"/>
</dbReference>
<accession>A0AA37XC92</accession>
<evidence type="ECO:0000256" key="2">
    <source>
        <dbReference type="ARBA" id="ARBA00022448"/>
    </source>
</evidence>
<feature type="domain" description="ABC transporter" evidence="5">
    <location>
        <begin position="7"/>
        <end position="58"/>
    </location>
</feature>
<dbReference type="AlphaFoldDB" id="A0AA37XC92"/>
<keyword evidence="4" id="KW-0067">ATP-binding</keyword>